<dbReference type="EMBL" id="AMZO01000057">
    <property type="protein sequence ID" value="ELR63104.1"/>
    <property type="molecule type" value="Genomic_DNA"/>
</dbReference>
<name>L8J653_9GAMM</name>
<comment type="caution">
    <text evidence="1">The sequence shown here is derived from an EMBL/GenBank/DDBJ whole genome shotgun (WGS) entry which is preliminary data.</text>
</comment>
<evidence type="ECO:0000313" key="1">
    <source>
        <dbReference type="EMBL" id="ELR63104.1"/>
    </source>
</evidence>
<reference evidence="1 2" key="1">
    <citation type="submission" date="2012-12" db="EMBL/GenBank/DDBJ databases">
        <title>Genome Assembly of Photobacterium sp. AK15.</title>
        <authorList>
            <person name="Khatri I."/>
            <person name="Vaidya B."/>
            <person name="Srinivas T.N.R."/>
            <person name="Subramanian S."/>
            <person name="Pinnaka A."/>
        </authorList>
    </citation>
    <scope>NUCLEOTIDE SEQUENCE [LARGE SCALE GENOMIC DNA]</scope>
    <source>
        <strain evidence="1 2">AK15</strain>
    </source>
</reference>
<dbReference type="AlphaFoldDB" id="L8J653"/>
<gene>
    <name evidence="1" type="ORF">C942_04118</name>
</gene>
<evidence type="ECO:0000313" key="2">
    <source>
        <dbReference type="Proteomes" id="UP000011134"/>
    </source>
</evidence>
<dbReference type="PATRIC" id="fig|1056511.3.peg.4930"/>
<organism evidence="1 2">
    <name type="scientific">Photobacterium marinum</name>
    <dbReference type="NCBI Taxonomy" id="1056511"/>
    <lineage>
        <taxon>Bacteria</taxon>
        <taxon>Pseudomonadati</taxon>
        <taxon>Pseudomonadota</taxon>
        <taxon>Gammaproteobacteria</taxon>
        <taxon>Vibrionales</taxon>
        <taxon>Vibrionaceae</taxon>
        <taxon>Photobacterium</taxon>
    </lineage>
</organism>
<dbReference type="Proteomes" id="UP000011134">
    <property type="component" value="Unassembled WGS sequence"/>
</dbReference>
<protein>
    <submittedName>
        <fullName evidence="1">Uncharacterized protein</fullName>
    </submittedName>
</protein>
<keyword evidence="2" id="KW-1185">Reference proteome</keyword>
<sequence>MVENSSLISTVSPAISSVIGCLKAQRTVGYLFLCCLY</sequence>
<proteinExistence type="predicted"/>
<accession>L8J653</accession>